<protein>
    <recommendedName>
        <fullName evidence="3">histidine kinase</fullName>
        <ecNumber evidence="3">2.7.13.3</ecNumber>
    </recommendedName>
</protein>
<name>A0A1H2W0S5_ACIFE</name>
<dbReference type="PANTHER" id="PTHR45436">
    <property type="entry name" value="SENSOR HISTIDINE KINASE YKOH"/>
    <property type="match status" value="1"/>
</dbReference>
<dbReference type="CDD" id="cd06225">
    <property type="entry name" value="HAMP"/>
    <property type="match status" value="1"/>
</dbReference>
<dbReference type="SUPFAM" id="SSF158472">
    <property type="entry name" value="HAMP domain-like"/>
    <property type="match status" value="1"/>
</dbReference>
<dbReference type="Proteomes" id="UP000182379">
    <property type="component" value="Unassembled WGS sequence"/>
</dbReference>
<dbReference type="SUPFAM" id="SSF47384">
    <property type="entry name" value="Homodimeric domain of signal transducing histidine kinase"/>
    <property type="match status" value="1"/>
</dbReference>
<evidence type="ECO:0000256" key="8">
    <source>
        <dbReference type="ARBA" id="ARBA00022989"/>
    </source>
</evidence>
<comment type="caution">
    <text evidence="14">The sequence shown here is derived from an EMBL/GenBank/DDBJ whole genome shotgun (WGS) entry which is preliminary data.</text>
</comment>
<comment type="subcellular location">
    <subcellularLocation>
        <location evidence="2">Membrane</location>
    </subcellularLocation>
</comment>
<dbReference type="CDD" id="cd00082">
    <property type="entry name" value="HisKA"/>
    <property type="match status" value="1"/>
</dbReference>
<comment type="catalytic activity">
    <reaction evidence="1">
        <text>ATP + protein L-histidine = ADP + protein N-phospho-L-histidine.</text>
        <dbReference type="EC" id="2.7.13.3"/>
    </reaction>
</comment>
<reference evidence="14 15" key="1">
    <citation type="submission" date="2016-10" db="EMBL/GenBank/DDBJ databases">
        <authorList>
            <person name="Varghese N."/>
            <person name="Submissions S."/>
        </authorList>
    </citation>
    <scope>NUCLEOTIDE SEQUENCE [LARGE SCALE GENOMIC DNA]</scope>
    <source>
        <strain evidence="14 15">WCC6</strain>
    </source>
</reference>
<dbReference type="Pfam" id="PF00512">
    <property type="entry name" value="HisKA"/>
    <property type="match status" value="1"/>
</dbReference>
<dbReference type="SUPFAM" id="SSF55874">
    <property type="entry name" value="ATPase domain of HSP90 chaperone/DNA topoisomerase II/histidine kinase"/>
    <property type="match status" value="1"/>
</dbReference>
<accession>A0A1H2W0S5</accession>
<dbReference type="RefSeq" id="WP_074705326.1">
    <property type="nucleotide sequence ID" value="NZ_CAMEFB010000005.1"/>
</dbReference>
<evidence type="ECO:0000256" key="5">
    <source>
        <dbReference type="ARBA" id="ARBA00022679"/>
    </source>
</evidence>
<evidence type="ECO:0000256" key="2">
    <source>
        <dbReference type="ARBA" id="ARBA00004370"/>
    </source>
</evidence>
<evidence type="ECO:0000256" key="6">
    <source>
        <dbReference type="ARBA" id="ARBA00022692"/>
    </source>
</evidence>
<evidence type="ECO:0000256" key="4">
    <source>
        <dbReference type="ARBA" id="ARBA00022553"/>
    </source>
</evidence>
<gene>
    <name evidence="14" type="ORF">SAMN05216495_10546</name>
</gene>
<dbReference type="Gene3D" id="6.10.340.10">
    <property type="match status" value="1"/>
</dbReference>
<dbReference type="FunFam" id="3.30.565.10:FF:000006">
    <property type="entry name" value="Sensor histidine kinase WalK"/>
    <property type="match status" value="1"/>
</dbReference>
<dbReference type="PROSITE" id="PS50109">
    <property type="entry name" value="HIS_KIN"/>
    <property type="match status" value="1"/>
</dbReference>
<dbReference type="Gene3D" id="1.10.287.130">
    <property type="match status" value="1"/>
</dbReference>
<keyword evidence="5" id="KW-0808">Transferase</keyword>
<sequence>MHFHSVRNKMMLSTFLLILVCALIVIAICNQQMETHFFQYLQDPSALAGQQGGENCGQGLGMGRGMMGGGMGMGGMRRRMMMGAAERTFVESYHKSLWWIGFLFAGIGLVVSYFLSGNITRPLRQLSQAAEKIRQGELKQEVPVETGDEVGQLASVFNQMSAELAANESNRQELLANIAHELKTPLAVLQGHLESMLDGVEQPEPDKLFSMQEEVMRLTRLVGDLRDLSLAQVHQLELHLQPVELGEKTERAAEMLEPLLEEKKLHFVKDLAPDLPVRQLDPDRMNQVLYNLITNAIRYTTPGTAILLKTEGAGEKVRLTIADEGPGIPPEDLPHVFEQFYRGDKSRNRASGGSGIGLSLAKSFVEAQGGHIEARNRPQGGAEFVVEV</sequence>
<dbReference type="PRINTS" id="PR00344">
    <property type="entry name" value="BCTRLSENSOR"/>
</dbReference>
<evidence type="ECO:0000259" key="12">
    <source>
        <dbReference type="PROSITE" id="PS50109"/>
    </source>
</evidence>
<keyword evidence="4" id="KW-0597">Phosphoprotein</keyword>
<evidence type="ECO:0000256" key="7">
    <source>
        <dbReference type="ARBA" id="ARBA00022777"/>
    </source>
</evidence>
<feature type="domain" description="HAMP" evidence="13">
    <location>
        <begin position="117"/>
        <end position="169"/>
    </location>
</feature>
<dbReference type="PROSITE" id="PS50885">
    <property type="entry name" value="HAMP"/>
    <property type="match status" value="1"/>
</dbReference>
<evidence type="ECO:0000313" key="15">
    <source>
        <dbReference type="Proteomes" id="UP000182379"/>
    </source>
</evidence>
<dbReference type="AlphaFoldDB" id="A0A1H2W0S5"/>
<dbReference type="GO" id="GO:0005886">
    <property type="term" value="C:plasma membrane"/>
    <property type="evidence" value="ECO:0007669"/>
    <property type="project" value="TreeGrafter"/>
</dbReference>
<keyword evidence="8 11" id="KW-1133">Transmembrane helix</keyword>
<dbReference type="InterPro" id="IPR003594">
    <property type="entry name" value="HATPase_dom"/>
</dbReference>
<dbReference type="GO" id="GO:0000155">
    <property type="term" value="F:phosphorelay sensor kinase activity"/>
    <property type="evidence" value="ECO:0007669"/>
    <property type="project" value="InterPro"/>
</dbReference>
<keyword evidence="6 11" id="KW-0812">Transmembrane</keyword>
<evidence type="ECO:0000256" key="11">
    <source>
        <dbReference type="SAM" id="Phobius"/>
    </source>
</evidence>
<dbReference type="InterPro" id="IPR050428">
    <property type="entry name" value="TCS_sensor_his_kinase"/>
</dbReference>
<dbReference type="InterPro" id="IPR036097">
    <property type="entry name" value="HisK_dim/P_sf"/>
</dbReference>
<evidence type="ECO:0000256" key="9">
    <source>
        <dbReference type="ARBA" id="ARBA00023012"/>
    </source>
</evidence>
<proteinExistence type="predicted"/>
<dbReference type="InterPro" id="IPR003660">
    <property type="entry name" value="HAMP_dom"/>
</dbReference>
<keyword evidence="7 14" id="KW-0418">Kinase</keyword>
<dbReference type="SMART" id="SM00388">
    <property type="entry name" value="HisKA"/>
    <property type="match status" value="1"/>
</dbReference>
<evidence type="ECO:0000256" key="10">
    <source>
        <dbReference type="ARBA" id="ARBA00023136"/>
    </source>
</evidence>
<dbReference type="InterPro" id="IPR005467">
    <property type="entry name" value="His_kinase_dom"/>
</dbReference>
<dbReference type="InterPro" id="IPR036890">
    <property type="entry name" value="HATPase_C_sf"/>
</dbReference>
<dbReference type="CDD" id="cd00075">
    <property type="entry name" value="HATPase"/>
    <property type="match status" value="1"/>
</dbReference>
<keyword evidence="9" id="KW-0902">Two-component regulatory system</keyword>
<evidence type="ECO:0000256" key="1">
    <source>
        <dbReference type="ARBA" id="ARBA00000085"/>
    </source>
</evidence>
<feature type="transmembrane region" description="Helical" evidence="11">
    <location>
        <begin position="97"/>
        <end position="115"/>
    </location>
</feature>
<evidence type="ECO:0000313" key="14">
    <source>
        <dbReference type="EMBL" id="SDW73699.1"/>
    </source>
</evidence>
<dbReference type="PANTHER" id="PTHR45436:SF5">
    <property type="entry name" value="SENSOR HISTIDINE KINASE TRCS"/>
    <property type="match status" value="1"/>
</dbReference>
<dbReference type="SMART" id="SM00304">
    <property type="entry name" value="HAMP"/>
    <property type="match status" value="1"/>
</dbReference>
<dbReference type="Gene3D" id="3.30.565.10">
    <property type="entry name" value="Histidine kinase-like ATPase, C-terminal domain"/>
    <property type="match status" value="1"/>
</dbReference>
<keyword evidence="10 11" id="KW-0472">Membrane</keyword>
<organism evidence="14 15">
    <name type="scientific">Acidaminococcus fermentans</name>
    <dbReference type="NCBI Taxonomy" id="905"/>
    <lineage>
        <taxon>Bacteria</taxon>
        <taxon>Bacillati</taxon>
        <taxon>Bacillota</taxon>
        <taxon>Negativicutes</taxon>
        <taxon>Acidaminococcales</taxon>
        <taxon>Acidaminococcaceae</taxon>
        <taxon>Acidaminococcus</taxon>
    </lineage>
</organism>
<evidence type="ECO:0000259" key="13">
    <source>
        <dbReference type="PROSITE" id="PS50885"/>
    </source>
</evidence>
<dbReference type="InterPro" id="IPR003661">
    <property type="entry name" value="HisK_dim/P_dom"/>
</dbReference>
<dbReference type="Pfam" id="PF00672">
    <property type="entry name" value="HAMP"/>
    <property type="match status" value="1"/>
</dbReference>
<dbReference type="SMART" id="SM00387">
    <property type="entry name" value="HATPase_c"/>
    <property type="match status" value="1"/>
</dbReference>
<dbReference type="EC" id="2.7.13.3" evidence="3"/>
<evidence type="ECO:0000256" key="3">
    <source>
        <dbReference type="ARBA" id="ARBA00012438"/>
    </source>
</evidence>
<dbReference type="InterPro" id="IPR004358">
    <property type="entry name" value="Sig_transdc_His_kin-like_C"/>
</dbReference>
<feature type="domain" description="Histidine kinase" evidence="12">
    <location>
        <begin position="177"/>
        <end position="388"/>
    </location>
</feature>
<dbReference type="EMBL" id="FNOP01000005">
    <property type="protein sequence ID" value="SDW73699.1"/>
    <property type="molecule type" value="Genomic_DNA"/>
</dbReference>
<dbReference type="Pfam" id="PF02518">
    <property type="entry name" value="HATPase_c"/>
    <property type="match status" value="1"/>
</dbReference>